<keyword evidence="5 13" id="KW-0732">Signal</keyword>
<evidence type="ECO:0000313" key="17">
    <source>
        <dbReference type="EMBL" id="KJE20796.1"/>
    </source>
</evidence>
<dbReference type="InterPro" id="IPR048328">
    <property type="entry name" value="Dyp_perox_C"/>
</dbReference>
<evidence type="ECO:0000256" key="14">
    <source>
        <dbReference type="SAM" id="MobiDB-lite"/>
    </source>
</evidence>
<dbReference type="NCBIfam" id="TIGR01412">
    <property type="entry name" value="tat_substr_1"/>
    <property type="match status" value="1"/>
</dbReference>
<keyword evidence="2 13" id="KW-0575">Peroxidase</keyword>
<keyword evidence="4 13" id="KW-0479">Metal-binding</keyword>
<dbReference type="InterPro" id="IPR006311">
    <property type="entry name" value="TAT_signal"/>
</dbReference>
<dbReference type="NCBIfam" id="TIGR01413">
    <property type="entry name" value="Dyp_perox_fam"/>
    <property type="match status" value="1"/>
</dbReference>
<dbReference type="GO" id="GO:0030313">
    <property type="term" value="C:cell envelope"/>
    <property type="evidence" value="ECO:0007669"/>
    <property type="project" value="UniProtKB-SubCell"/>
</dbReference>
<evidence type="ECO:0000256" key="2">
    <source>
        <dbReference type="ARBA" id="ARBA00022559"/>
    </source>
</evidence>
<dbReference type="InterPro" id="IPR006314">
    <property type="entry name" value="Dyp_peroxidase"/>
</dbReference>
<reference evidence="18" key="1">
    <citation type="submission" date="2015-02" db="EMBL/GenBank/DDBJ databases">
        <title>Draft Genome of Frankia sp. CpI1-S.</title>
        <authorList>
            <person name="Oshone R.T."/>
            <person name="Ngom M."/>
            <person name="Ghodhbane-Gtari F."/>
            <person name="Gtari M."/>
            <person name="Morris K."/>
            <person name="Thomas K."/>
            <person name="Sen A."/>
            <person name="Tisa L.S."/>
        </authorList>
    </citation>
    <scope>NUCLEOTIDE SEQUENCE [LARGE SCALE GENOMIC DNA]</scope>
    <source>
        <strain evidence="18">CpI1-S</strain>
    </source>
</reference>
<name>A0A0D8B9E2_9ACTN</name>
<feature type="chain" id="PRO_5039961738" description="Deferrochelatase" evidence="13">
    <location>
        <begin position="23"/>
        <end position="418"/>
    </location>
</feature>
<evidence type="ECO:0000256" key="9">
    <source>
        <dbReference type="ARBA" id="ARBA00025737"/>
    </source>
</evidence>
<dbReference type="PANTHER" id="PTHR30521">
    <property type="entry name" value="DEFERROCHELATASE/PEROXIDASE"/>
    <property type="match status" value="1"/>
</dbReference>
<dbReference type="OrthoDB" id="9781066at2"/>
<dbReference type="InterPro" id="IPR006313">
    <property type="entry name" value="EfeB/EfeN"/>
</dbReference>
<evidence type="ECO:0000256" key="12">
    <source>
        <dbReference type="ARBA" id="ARBA00048856"/>
    </source>
</evidence>
<dbReference type="EMBL" id="JYFN01000051">
    <property type="protein sequence ID" value="KJE20796.1"/>
    <property type="molecule type" value="Genomic_DNA"/>
</dbReference>
<protein>
    <recommendedName>
        <fullName evidence="10 13">Deferrochelatase</fullName>
        <ecNumber evidence="13">1.11.1.-</ecNumber>
    </recommendedName>
    <alternativeName>
        <fullName evidence="11 13">Peroxidase EfeB</fullName>
    </alternativeName>
</protein>
<dbReference type="GO" id="GO:0004601">
    <property type="term" value="F:peroxidase activity"/>
    <property type="evidence" value="ECO:0007669"/>
    <property type="project" value="UniProtKB-KW"/>
</dbReference>
<evidence type="ECO:0000256" key="3">
    <source>
        <dbReference type="ARBA" id="ARBA00022617"/>
    </source>
</evidence>
<feature type="domain" description="Dyp-type peroxidase C-terminal" evidence="16">
    <location>
        <begin position="220"/>
        <end position="404"/>
    </location>
</feature>
<dbReference type="GO" id="GO:0020037">
    <property type="term" value="F:heme binding"/>
    <property type="evidence" value="ECO:0007669"/>
    <property type="project" value="InterPro"/>
</dbReference>
<dbReference type="PANTHER" id="PTHR30521:SF4">
    <property type="entry name" value="DEFERROCHELATASE"/>
    <property type="match status" value="1"/>
</dbReference>
<feature type="domain" description="Dyp-type peroxidase N-terminal" evidence="15">
    <location>
        <begin position="55"/>
        <end position="208"/>
    </location>
</feature>
<dbReference type="EC" id="1.11.1.-" evidence="13"/>
<dbReference type="Pfam" id="PF20628">
    <property type="entry name" value="Dyp_perox_C"/>
    <property type="match status" value="1"/>
</dbReference>
<evidence type="ECO:0000256" key="13">
    <source>
        <dbReference type="RuleBase" id="RU365017"/>
    </source>
</evidence>
<keyword evidence="6 13" id="KW-0560">Oxidoreductase</keyword>
<keyword evidence="18" id="KW-1185">Reference proteome</keyword>
<dbReference type="RefSeq" id="WP_044887425.1">
    <property type="nucleotide sequence ID" value="NZ_JYFN01000051.1"/>
</dbReference>
<keyword evidence="8" id="KW-0456">Lyase</keyword>
<evidence type="ECO:0000313" key="18">
    <source>
        <dbReference type="Proteomes" id="UP000032545"/>
    </source>
</evidence>
<evidence type="ECO:0000259" key="15">
    <source>
        <dbReference type="Pfam" id="PF04261"/>
    </source>
</evidence>
<evidence type="ECO:0000256" key="1">
    <source>
        <dbReference type="ARBA" id="ARBA00004196"/>
    </source>
</evidence>
<comment type="cofactor">
    <cofactor evidence="13">
        <name>heme b</name>
        <dbReference type="ChEBI" id="CHEBI:60344"/>
    </cofactor>
    <text evidence="13">Binds 1 heme b (iron(II)-protoporphyrin IX) group non-covalently per subunit.</text>
</comment>
<feature type="compositionally biased region" description="Polar residues" evidence="14">
    <location>
        <begin position="212"/>
        <end position="221"/>
    </location>
</feature>
<proteinExistence type="inferred from homology"/>
<keyword evidence="3 13" id="KW-0349">Heme</keyword>
<dbReference type="GO" id="GO:0046872">
    <property type="term" value="F:metal ion binding"/>
    <property type="evidence" value="ECO:0007669"/>
    <property type="project" value="UniProtKB-KW"/>
</dbReference>
<comment type="similarity">
    <text evidence="9 13">Belongs to the DyP-type peroxidase family.</text>
</comment>
<evidence type="ECO:0000256" key="7">
    <source>
        <dbReference type="ARBA" id="ARBA00023004"/>
    </source>
</evidence>
<gene>
    <name evidence="17" type="ORF">FF36_04922</name>
</gene>
<evidence type="ECO:0000256" key="10">
    <source>
        <dbReference type="ARBA" id="ARBA00033771"/>
    </source>
</evidence>
<dbReference type="Pfam" id="PF04261">
    <property type="entry name" value="Dyp_perox_N"/>
    <property type="match status" value="1"/>
</dbReference>
<dbReference type="PATRIC" id="fig|1502723.3.peg.5104"/>
<dbReference type="AlphaFoldDB" id="A0A0D8B9E2"/>
<evidence type="ECO:0000256" key="8">
    <source>
        <dbReference type="ARBA" id="ARBA00023239"/>
    </source>
</evidence>
<reference evidence="17 18" key="2">
    <citation type="journal article" date="2016" name="Genome Announc.">
        <title>Permanent Draft Genome Sequences for Two Variants of Frankia sp. Strain CpI1, the First Frankia Strain Isolated from Root Nodules of Comptonia peregrina.</title>
        <authorList>
            <person name="Oshone R."/>
            <person name="Hurst S.G.IV."/>
            <person name="Abebe-Akele F."/>
            <person name="Simpson S."/>
            <person name="Morris K."/>
            <person name="Thomas W.K."/>
            <person name="Tisa L.S."/>
        </authorList>
    </citation>
    <scope>NUCLEOTIDE SEQUENCE [LARGE SCALE GENOMIC DNA]</scope>
    <source>
        <strain evidence="18">CpI1-S</strain>
    </source>
</reference>
<dbReference type="SUPFAM" id="SSF54909">
    <property type="entry name" value="Dimeric alpha+beta barrel"/>
    <property type="match status" value="1"/>
</dbReference>
<evidence type="ECO:0000259" key="16">
    <source>
        <dbReference type="Pfam" id="PF20628"/>
    </source>
</evidence>
<evidence type="ECO:0000256" key="5">
    <source>
        <dbReference type="ARBA" id="ARBA00022729"/>
    </source>
</evidence>
<dbReference type="PROSITE" id="PS51404">
    <property type="entry name" value="DYP_PEROXIDASE"/>
    <property type="match status" value="1"/>
</dbReference>
<dbReference type="PROSITE" id="PS51318">
    <property type="entry name" value="TAT"/>
    <property type="match status" value="1"/>
</dbReference>
<feature type="region of interest" description="Disordered" evidence="14">
    <location>
        <begin position="212"/>
        <end position="232"/>
    </location>
</feature>
<keyword evidence="7 13" id="KW-0408">Iron</keyword>
<feature type="signal peptide" evidence="13">
    <location>
        <begin position="1"/>
        <end position="22"/>
    </location>
</feature>
<comment type="catalytic activity">
    <reaction evidence="12">
        <text>heme b + 2 H(+) = protoporphyrin IX + Fe(2+)</text>
        <dbReference type="Rhea" id="RHEA:22584"/>
        <dbReference type="ChEBI" id="CHEBI:15378"/>
        <dbReference type="ChEBI" id="CHEBI:29033"/>
        <dbReference type="ChEBI" id="CHEBI:57306"/>
        <dbReference type="ChEBI" id="CHEBI:60344"/>
        <dbReference type="EC" id="4.98.1.1"/>
    </reaction>
    <physiologicalReaction direction="left-to-right" evidence="12">
        <dbReference type="Rhea" id="RHEA:22585"/>
    </physiologicalReaction>
</comment>
<organism evidence="17 18">
    <name type="scientific">Frankia torreyi</name>
    <dbReference type="NCBI Taxonomy" id="1856"/>
    <lineage>
        <taxon>Bacteria</taxon>
        <taxon>Bacillati</taxon>
        <taxon>Actinomycetota</taxon>
        <taxon>Actinomycetes</taxon>
        <taxon>Frankiales</taxon>
        <taxon>Frankiaceae</taxon>
        <taxon>Frankia</taxon>
    </lineage>
</organism>
<dbReference type="InterPro" id="IPR011008">
    <property type="entry name" value="Dimeric_a/b-barrel"/>
</dbReference>
<dbReference type="InterPro" id="IPR048327">
    <property type="entry name" value="Dyp_perox_N"/>
</dbReference>
<dbReference type="GO" id="GO:0005829">
    <property type="term" value="C:cytosol"/>
    <property type="evidence" value="ECO:0007669"/>
    <property type="project" value="TreeGrafter"/>
</dbReference>
<evidence type="ECO:0000256" key="6">
    <source>
        <dbReference type="ARBA" id="ARBA00023002"/>
    </source>
</evidence>
<sequence length="418" mass="43959" precursor="true">MAEQVALSRRRALFGAAGLAGAGVVAATAAGCSDDSSSATAAAPRGVVPFHGAQQAGITTDAQDRLAFAAFDVSAGVSRDQLRELLVGWTAAAARMAAGQAVADDAAAPHSPPRDTGEAIGLTAGNLTITFGVGPSLFDGRFGLAGRRPAALADIPPLPGDNLDPLRSRGDLCVQACADDPQVAFHAVRNLRRLAQGTAVLRWFQLGFGRTSTTSSGQDTPRNLMGFKDGTNNVKREDTASLDKHVWVGADGDQAWMRGGTYVVTRRIRMLLESWDRDFLLDQEQVFGRTKASGAPLGAAEEFDPVPLTAKGADGEPVIPADAHIRLAAASTNGGATILRRGYSYTDGVNQETGQLDAGLFFIAFQRDPRTGFLPIQRRLAASDALNEYIVHTSSAVFAIPPGVRDPKDFWASSLFTA</sequence>
<dbReference type="GO" id="GO:0004325">
    <property type="term" value="F:ferrochelatase activity"/>
    <property type="evidence" value="ECO:0007669"/>
    <property type="project" value="UniProtKB-EC"/>
</dbReference>
<comment type="caution">
    <text evidence="17">The sequence shown here is derived from an EMBL/GenBank/DDBJ whole genome shotgun (WGS) entry which is preliminary data.</text>
</comment>
<evidence type="ECO:0000256" key="4">
    <source>
        <dbReference type="ARBA" id="ARBA00022723"/>
    </source>
</evidence>
<dbReference type="Proteomes" id="UP000032545">
    <property type="component" value="Unassembled WGS sequence"/>
</dbReference>
<accession>A0A0D8B9E2</accession>
<comment type="function">
    <text evidence="13">Involved in the recovery of exogenous heme iron. Extracts iron from heme while preserving the protoporphyrin ring intact.</text>
</comment>
<comment type="subcellular location">
    <subcellularLocation>
        <location evidence="1">Cell envelope</location>
    </subcellularLocation>
</comment>
<evidence type="ECO:0000256" key="11">
    <source>
        <dbReference type="ARBA" id="ARBA00033775"/>
    </source>
</evidence>
<dbReference type="GO" id="GO:0033212">
    <property type="term" value="P:iron import into cell"/>
    <property type="evidence" value="ECO:0007669"/>
    <property type="project" value="InterPro"/>
</dbReference>